<comment type="caution">
    <text evidence="1">The sequence shown here is derived from an EMBL/GenBank/DDBJ whole genome shotgun (WGS) entry which is preliminary data.</text>
</comment>
<proteinExistence type="predicted"/>
<dbReference type="EMBL" id="BROD01000001">
    <property type="protein sequence ID" value="GKX66783.1"/>
    <property type="molecule type" value="Genomic_DNA"/>
</dbReference>
<sequence>MNFKNLAVERLSEILDLDKNSLEKMLQIPPKPEMGNFAFPCFQLTQIHEKTPNLIAEEISNTINKECFEKIENVGPYINFYIDKKIFIKETIQNILSKGDFYGRSECNKGKNVCIQTSCSNIIKLSGIESLSLTVISKSLSRIFQSQGYDVITSCCDKNLESVMFSEYQEIYKLNNMKFDIYIEECASNKIEEVIEILIQNKLLIKSNGAEVVELKKYNMPPFIVKNVDGTYSSYIKLLTCIINQKNIYRFDKSIHIAELEQRSYYEQVLKVMGILDKQLSKECKYFELGLVKLFNPRCFADENGYINIRSLEKALIQKAFNMMSKLNVYVSNKEEASRILGIGAVSFFLIKNCKERQFYFDLEQVMSLEGDTGAYVLYTYFVGNSILCNNELTLAEPEYSKLYSTEEYELIKLLDEYIQSIDMAINKLAPNIIAEYCIQVSKAFNKFVNNHEIENIDDEGLKCARLNLVRAACQVIKNSLALIGVDIVEKIR</sequence>
<name>A0ACB5RC14_9CLOT</name>
<evidence type="ECO:0000313" key="1">
    <source>
        <dbReference type="EMBL" id="GKX66783.1"/>
    </source>
</evidence>
<reference evidence="1" key="1">
    <citation type="journal article" date="2025" name="Int. J. Syst. Evol. Microbiol.">
        <title>Inconstantimicrobium mannanitabidum sp. nov., a novel member of the family Clostridiaceae isolated from anoxic soil under the treatment of reductive soil disinfestation.</title>
        <authorList>
            <person name="Ueki A."/>
            <person name="Tonouchi A."/>
            <person name="Honma S."/>
            <person name="Kaku N."/>
            <person name="Ueki K."/>
        </authorList>
    </citation>
    <scope>NUCLEOTIDE SEQUENCE</scope>
    <source>
        <strain evidence="1">TW13</strain>
    </source>
</reference>
<organism evidence="1 2">
    <name type="scientific">Inconstantimicrobium mannanitabidum</name>
    <dbReference type="NCBI Taxonomy" id="1604901"/>
    <lineage>
        <taxon>Bacteria</taxon>
        <taxon>Bacillati</taxon>
        <taxon>Bacillota</taxon>
        <taxon>Clostridia</taxon>
        <taxon>Eubacteriales</taxon>
        <taxon>Clostridiaceae</taxon>
        <taxon>Inconstantimicrobium</taxon>
    </lineage>
</organism>
<evidence type="ECO:0000313" key="2">
    <source>
        <dbReference type="Proteomes" id="UP001058074"/>
    </source>
</evidence>
<accession>A0ACB5RC14</accession>
<dbReference type="Proteomes" id="UP001058074">
    <property type="component" value="Unassembled WGS sequence"/>
</dbReference>
<keyword evidence="2" id="KW-1185">Reference proteome</keyword>
<gene>
    <name evidence="1" type="ORF">rsdtw13_20410</name>
</gene>
<protein>
    <submittedName>
        <fullName evidence="1">Uncharacterized protein</fullName>
    </submittedName>
</protein>